<dbReference type="InterPro" id="IPR004360">
    <property type="entry name" value="Glyas_Fos-R_dOase_dom"/>
</dbReference>
<dbReference type="Gene3D" id="3.10.180.10">
    <property type="entry name" value="2,3-Dihydroxybiphenyl 1,2-Dioxygenase, domain 1"/>
    <property type="match status" value="1"/>
</dbReference>
<evidence type="ECO:0000259" key="1">
    <source>
        <dbReference type="PROSITE" id="PS51819"/>
    </source>
</evidence>
<gene>
    <name evidence="2" type="ORF">HCR76_14635</name>
</gene>
<dbReference type="RefSeq" id="WP_198248071.1">
    <property type="nucleotide sequence ID" value="NZ_CP061169.1"/>
</dbReference>
<accession>A0ABX6YGW3</accession>
<dbReference type="PANTHER" id="PTHR21366">
    <property type="entry name" value="GLYOXALASE FAMILY PROTEIN"/>
    <property type="match status" value="1"/>
</dbReference>
<dbReference type="PANTHER" id="PTHR21366:SF31">
    <property type="entry name" value="METALLOTHIOL TRANSFERASE FOSB"/>
    <property type="match status" value="1"/>
</dbReference>
<dbReference type="InterPro" id="IPR037523">
    <property type="entry name" value="VOC_core"/>
</dbReference>
<keyword evidence="3" id="KW-1185">Reference proteome</keyword>
<name>A0ABX6YGW3_9MICO</name>
<organism evidence="2 3">
    <name type="scientific">Paramicrobacterium chengjingii</name>
    <dbReference type="NCBI Taxonomy" id="2769067"/>
    <lineage>
        <taxon>Bacteria</taxon>
        <taxon>Bacillati</taxon>
        <taxon>Actinomycetota</taxon>
        <taxon>Actinomycetes</taxon>
        <taxon>Micrococcales</taxon>
        <taxon>Microbacteriaceae</taxon>
        <taxon>Paramicrobacterium</taxon>
    </lineage>
</organism>
<reference evidence="2 3" key="1">
    <citation type="submission" date="2020-12" db="EMBL/GenBank/DDBJ databases">
        <title>Microbacterium sp. HY060.</title>
        <authorList>
            <person name="Zhou J."/>
        </authorList>
    </citation>
    <scope>NUCLEOTIDE SEQUENCE [LARGE SCALE GENOMIC DNA]</scope>
    <source>
        <strain evidence="2 3">HY60</strain>
    </source>
</reference>
<sequence>MSTPAISSIHHVTLSVSDLDTSIAWYCDVLGFEVITRVEHNGLDKAILHIGSILVTFVAHGDLAEPGAFSERRIGLDHLSFGVDAEAIDAWADQLEAHGVTWSPIVDGLSGRVLSFRDPDNIALEFYTIQ</sequence>
<evidence type="ECO:0000313" key="2">
    <source>
        <dbReference type="EMBL" id="QPZ38018.1"/>
    </source>
</evidence>
<protein>
    <submittedName>
        <fullName evidence="2">VOC family protein</fullName>
    </submittedName>
</protein>
<feature type="domain" description="VOC" evidence="1">
    <location>
        <begin position="8"/>
        <end position="129"/>
    </location>
</feature>
<proteinExistence type="predicted"/>
<evidence type="ECO:0000313" key="3">
    <source>
        <dbReference type="Proteomes" id="UP000662814"/>
    </source>
</evidence>
<dbReference type="PROSITE" id="PS51819">
    <property type="entry name" value="VOC"/>
    <property type="match status" value="1"/>
</dbReference>
<dbReference type="EMBL" id="CP061169">
    <property type="protein sequence ID" value="QPZ38018.1"/>
    <property type="molecule type" value="Genomic_DNA"/>
</dbReference>
<dbReference type="InterPro" id="IPR029068">
    <property type="entry name" value="Glyas_Bleomycin-R_OHBP_Dase"/>
</dbReference>
<dbReference type="Pfam" id="PF00903">
    <property type="entry name" value="Glyoxalase"/>
    <property type="match status" value="1"/>
</dbReference>
<dbReference type="Proteomes" id="UP000662814">
    <property type="component" value="Chromosome"/>
</dbReference>
<dbReference type="SUPFAM" id="SSF54593">
    <property type="entry name" value="Glyoxalase/Bleomycin resistance protein/Dihydroxybiphenyl dioxygenase"/>
    <property type="match status" value="1"/>
</dbReference>
<dbReference type="InterPro" id="IPR050383">
    <property type="entry name" value="GlyoxalaseI/FosfomycinResist"/>
</dbReference>